<dbReference type="SUPFAM" id="SSF54427">
    <property type="entry name" value="NTF2-like"/>
    <property type="match status" value="1"/>
</dbReference>
<evidence type="ECO:0000259" key="1">
    <source>
        <dbReference type="Pfam" id="PF14534"/>
    </source>
</evidence>
<protein>
    <submittedName>
        <fullName evidence="2">Nuclear transport factor 2 family protein</fullName>
    </submittedName>
</protein>
<evidence type="ECO:0000313" key="2">
    <source>
        <dbReference type="EMBL" id="QEH92265.1"/>
    </source>
</evidence>
<dbReference type="Gene3D" id="3.10.450.50">
    <property type="match status" value="1"/>
</dbReference>
<proteinExistence type="predicted"/>
<dbReference type="InterPro" id="IPR027843">
    <property type="entry name" value="DUF4440"/>
</dbReference>
<keyword evidence="3" id="KW-1185">Reference proteome</keyword>
<name>A0ABX5Z5R5_9MICO</name>
<evidence type="ECO:0000313" key="3">
    <source>
        <dbReference type="Proteomes" id="UP000323565"/>
    </source>
</evidence>
<dbReference type="Proteomes" id="UP000323565">
    <property type="component" value="Chromosome"/>
</dbReference>
<gene>
    <name evidence="2" type="ORF">FV141_00940</name>
</gene>
<sequence>MSNLSEQRLVTLEHYGWQALCSRTGADFYGRLMTDDGVMLLAGGLALDRGGVVESLDGAPPWSTYELSNVKLLPLGTSAAALTYRATARRGDDEPFTALMTSVYRLVDDEPRLALYQQTVAPLHS</sequence>
<feature type="domain" description="DUF4440" evidence="1">
    <location>
        <begin position="16"/>
        <end position="109"/>
    </location>
</feature>
<dbReference type="Pfam" id="PF14534">
    <property type="entry name" value="DUF4440"/>
    <property type="match status" value="1"/>
</dbReference>
<dbReference type="EMBL" id="CP043031">
    <property type="protein sequence ID" value="QEH92265.1"/>
    <property type="molecule type" value="Genomic_DNA"/>
</dbReference>
<organism evidence="2 3">
    <name type="scientific">Dermacoccus abyssi</name>
    <dbReference type="NCBI Taxonomy" id="322596"/>
    <lineage>
        <taxon>Bacteria</taxon>
        <taxon>Bacillati</taxon>
        <taxon>Actinomycetota</taxon>
        <taxon>Actinomycetes</taxon>
        <taxon>Micrococcales</taxon>
        <taxon>Dermacoccaceae</taxon>
        <taxon>Dermacoccus</taxon>
    </lineage>
</organism>
<reference evidence="2 3" key="1">
    <citation type="submission" date="2019-08" db="EMBL/GenBank/DDBJ databases">
        <title>Dermacoccus abyssi strain HZAU 226, whole genome Nanopore sequencing project.</title>
        <authorList>
            <person name="Guo A."/>
            <person name="Zhang X."/>
            <person name="Ruan Y."/>
            <person name="Liu W."/>
            <person name="Chen Q."/>
            <person name="Gu L."/>
        </authorList>
    </citation>
    <scope>NUCLEOTIDE SEQUENCE [LARGE SCALE GENOMIC DNA]</scope>
    <source>
        <strain evidence="2 3">HZAU 226</strain>
    </source>
</reference>
<dbReference type="InterPro" id="IPR032710">
    <property type="entry name" value="NTF2-like_dom_sf"/>
</dbReference>
<accession>A0ABX5Z5R5</accession>